<organism evidence="2 3">
    <name type="scientific">Lacinutrix neustonica</name>
    <dbReference type="NCBI Taxonomy" id="2980107"/>
    <lineage>
        <taxon>Bacteria</taxon>
        <taxon>Pseudomonadati</taxon>
        <taxon>Bacteroidota</taxon>
        <taxon>Flavobacteriia</taxon>
        <taxon>Flavobacteriales</taxon>
        <taxon>Flavobacteriaceae</taxon>
        <taxon>Lacinutrix</taxon>
    </lineage>
</organism>
<dbReference type="Proteomes" id="UP001164705">
    <property type="component" value="Chromosome"/>
</dbReference>
<proteinExistence type="predicted"/>
<keyword evidence="1" id="KW-0732">Signal</keyword>
<keyword evidence="3" id="KW-1185">Reference proteome</keyword>
<dbReference type="AlphaFoldDB" id="A0A9E8MXS9"/>
<evidence type="ECO:0000313" key="3">
    <source>
        <dbReference type="Proteomes" id="UP001164705"/>
    </source>
</evidence>
<feature type="signal peptide" evidence="1">
    <location>
        <begin position="1"/>
        <end position="21"/>
    </location>
</feature>
<reference evidence="2" key="1">
    <citation type="submission" date="2022-11" db="EMBL/GenBank/DDBJ databases">
        <title>Lacinutrix neustonica HL-RS19T sp. nov., isolated from the surface microlayer sample of brackish Lake Shihwa.</title>
        <authorList>
            <person name="Choi J.Y."/>
            <person name="Hwang C.Y."/>
        </authorList>
    </citation>
    <scope>NUCLEOTIDE SEQUENCE</scope>
    <source>
        <strain evidence="2">HL-RS19</strain>
    </source>
</reference>
<dbReference type="RefSeq" id="WP_267678302.1">
    <property type="nucleotide sequence ID" value="NZ_CP113088.1"/>
</dbReference>
<name>A0A9E8MXS9_9FLAO</name>
<gene>
    <name evidence="2" type="ORF">N7U66_09560</name>
</gene>
<dbReference type="Gene3D" id="2.60.40.1930">
    <property type="match status" value="1"/>
</dbReference>
<dbReference type="KEGG" id="lnu:N7U66_09560"/>
<dbReference type="EMBL" id="CP113088">
    <property type="protein sequence ID" value="WAC03667.1"/>
    <property type="molecule type" value="Genomic_DNA"/>
</dbReference>
<evidence type="ECO:0000256" key="1">
    <source>
        <dbReference type="SAM" id="SignalP"/>
    </source>
</evidence>
<accession>A0A9E8MXS9</accession>
<evidence type="ECO:0000313" key="2">
    <source>
        <dbReference type="EMBL" id="WAC03667.1"/>
    </source>
</evidence>
<protein>
    <submittedName>
        <fullName evidence="2">Uncharacterized protein</fullName>
    </submittedName>
</protein>
<feature type="chain" id="PRO_5038659885" evidence="1">
    <location>
        <begin position="22"/>
        <end position="165"/>
    </location>
</feature>
<sequence length="165" mass="18879">MKYLYCLIIAFISIDSVFSQAQTIDSIISSLQKDQLLFEKVFIHTNKTIYHSDDVIWFKAYVSENNNKPSVKTTILYVNLFTQSGELVDSKNILILNGLGSGQFELKGDLLQGSYYIQAFTNYMQNFGAQNKYIHKLEIVGDLNHETQKSNPIYDVQLFPKEGIC</sequence>